<accession>A0AAD6U1V2</accession>
<reference evidence="2" key="1">
    <citation type="submission" date="2023-03" db="EMBL/GenBank/DDBJ databases">
        <title>Massive genome expansion in bonnet fungi (Mycena s.s.) driven by repeated elements and novel gene families across ecological guilds.</title>
        <authorList>
            <consortium name="Lawrence Berkeley National Laboratory"/>
            <person name="Harder C.B."/>
            <person name="Miyauchi S."/>
            <person name="Viragh M."/>
            <person name="Kuo A."/>
            <person name="Thoen E."/>
            <person name="Andreopoulos B."/>
            <person name="Lu D."/>
            <person name="Skrede I."/>
            <person name="Drula E."/>
            <person name="Henrissat B."/>
            <person name="Morin E."/>
            <person name="Kohler A."/>
            <person name="Barry K."/>
            <person name="LaButti K."/>
            <person name="Morin E."/>
            <person name="Salamov A."/>
            <person name="Lipzen A."/>
            <person name="Mereny Z."/>
            <person name="Hegedus B."/>
            <person name="Baldrian P."/>
            <person name="Stursova M."/>
            <person name="Weitz H."/>
            <person name="Taylor A."/>
            <person name="Grigoriev I.V."/>
            <person name="Nagy L.G."/>
            <person name="Martin F."/>
            <person name="Kauserud H."/>
        </authorList>
    </citation>
    <scope>NUCLEOTIDE SEQUENCE</scope>
    <source>
        <strain evidence="2">CBHHK173m</strain>
    </source>
</reference>
<dbReference type="AlphaFoldDB" id="A0AAD6U1V2"/>
<dbReference type="EMBL" id="JARJCN010000047">
    <property type="protein sequence ID" value="KAJ7082004.1"/>
    <property type="molecule type" value="Genomic_DNA"/>
</dbReference>
<feature type="region of interest" description="Disordered" evidence="1">
    <location>
        <begin position="159"/>
        <end position="180"/>
    </location>
</feature>
<comment type="caution">
    <text evidence="2">The sequence shown here is derived from an EMBL/GenBank/DDBJ whole genome shotgun (WGS) entry which is preliminary data.</text>
</comment>
<proteinExistence type="predicted"/>
<evidence type="ECO:0000256" key="1">
    <source>
        <dbReference type="SAM" id="MobiDB-lite"/>
    </source>
</evidence>
<keyword evidence="3" id="KW-1185">Reference proteome</keyword>
<gene>
    <name evidence="2" type="ORF">B0H15DRAFT_952682</name>
</gene>
<evidence type="ECO:0000313" key="2">
    <source>
        <dbReference type="EMBL" id="KAJ7082004.1"/>
    </source>
</evidence>
<name>A0AAD6U1V2_9AGAR</name>
<evidence type="ECO:0000313" key="3">
    <source>
        <dbReference type="Proteomes" id="UP001222325"/>
    </source>
</evidence>
<organism evidence="2 3">
    <name type="scientific">Mycena belliarum</name>
    <dbReference type="NCBI Taxonomy" id="1033014"/>
    <lineage>
        <taxon>Eukaryota</taxon>
        <taxon>Fungi</taxon>
        <taxon>Dikarya</taxon>
        <taxon>Basidiomycota</taxon>
        <taxon>Agaricomycotina</taxon>
        <taxon>Agaricomycetes</taxon>
        <taxon>Agaricomycetidae</taxon>
        <taxon>Agaricales</taxon>
        <taxon>Marasmiineae</taxon>
        <taxon>Mycenaceae</taxon>
        <taxon>Mycena</taxon>
    </lineage>
</organism>
<feature type="compositionally biased region" description="Polar residues" evidence="1">
    <location>
        <begin position="164"/>
        <end position="175"/>
    </location>
</feature>
<dbReference type="Proteomes" id="UP001222325">
    <property type="component" value="Unassembled WGS sequence"/>
</dbReference>
<sequence>MVYVASKHQPTTRCCLPVLLLPASAHNYATKFAPSPTPRTELKRDLRLETAGHCVHGSRRPPPRVCYHEHCSKCSALPPADLPTSVDLLKHAAALPVLSTPRSVLHCVVQHQPGWAHDKLALGSWREPVLAQGTEQVVRMSGARARCGRAPCPLRRLKRRPSRHQSVPAHTQQHTPGAPVCAPPVPDPAGNRVHSPGFLVSCPVRPCSITARPAFRARAHAASVHSDVSVTRGSVSGPLAETPHDAAGIGEEFDVLRRPSGAESLRKRPHL</sequence>
<protein>
    <submittedName>
        <fullName evidence="2">Uncharacterized protein</fullName>
    </submittedName>
</protein>